<dbReference type="AlphaFoldDB" id="A0AAJ7RJV5"/>
<dbReference type="Proteomes" id="UP000694920">
    <property type="component" value="Unplaced"/>
</dbReference>
<evidence type="ECO:0000313" key="1">
    <source>
        <dbReference type="Proteomes" id="UP000694920"/>
    </source>
</evidence>
<dbReference type="RefSeq" id="XP_024941792.1">
    <property type="nucleotide sequence ID" value="XM_025086024.1"/>
</dbReference>
<proteinExistence type="predicted"/>
<organism evidence="1 2">
    <name type="scientific">Cephus cinctus</name>
    <name type="common">Wheat stem sawfly</name>
    <dbReference type="NCBI Taxonomy" id="211228"/>
    <lineage>
        <taxon>Eukaryota</taxon>
        <taxon>Metazoa</taxon>
        <taxon>Ecdysozoa</taxon>
        <taxon>Arthropoda</taxon>
        <taxon>Hexapoda</taxon>
        <taxon>Insecta</taxon>
        <taxon>Pterygota</taxon>
        <taxon>Neoptera</taxon>
        <taxon>Endopterygota</taxon>
        <taxon>Hymenoptera</taxon>
        <taxon>Cephoidea</taxon>
        <taxon>Cephidae</taxon>
        <taxon>Cephus</taxon>
    </lineage>
</organism>
<keyword evidence="1" id="KW-1185">Reference proteome</keyword>
<evidence type="ECO:0000313" key="2">
    <source>
        <dbReference type="RefSeq" id="XP_024941792.1"/>
    </source>
</evidence>
<dbReference type="KEGG" id="ccin:112494507"/>
<name>A0AAJ7RJV5_CEPCN</name>
<accession>A0AAJ7RJV5</accession>
<gene>
    <name evidence="2" type="primary">LOC112494507</name>
</gene>
<protein>
    <submittedName>
        <fullName evidence="2">Uncharacterized protein LOC112494507</fullName>
    </submittedName>
</protein>
<reference evidence="2" key="1">
    <citation type="submission" date="2025-08" db="UniProtKB">
        <authorList>
            <consortium name="RefSeq"/>
        </authorList>
    </citation>
    <scope>IDENTIFICATION</scope>
</reference>
<dbReference type="GeneID" id="112494507"/>
<sequence>MRTFFSMGRHRDDDCFYLCQTYARIPKHLVRDNANLLVLFKQDEMNLKHVYDDHVNTDMTYVQFRDVCSACWNERKCGFLVIDKDSELNEGRYRKGFDCFVSIKE</sequence>